<evidence type="ECO:0000313" key="7">
    <source>
        <dbReference type="EMBL" id="KAA8885578.1"/>
    </source>
</evidence>
<dbReference type="Gene3D" id="1.10.630.10">
    <property type="entry name" value="Cytochrome P450"/>
    <property type="match status" value="1"/>
</dbReference>
<dbReference type="PANTHER" id="PTHR46696:SF6">
    <property type="entry name" value="P450, PUTATIVE (EUROFUNG)-RELATED"/>
    <property type="match status" value="1"/>
</dbReference>
<evidence type="ECO:0000256" key="6">
    <source>
        <dbReference type="ARBA" id="ARBA00023033"/>
    </source>
</evidence>
<dbReference type="GO" id="GO:0005506">
    <property type="term" value="F:iron ion binding"/>
    <property type="evidence" value="ECO:0007669"/>
    <property type="project" value="InterPro"/>
</dbReference>
<keyword evidence="3" id="KW-0479">Metal-binding</keyword>
<dbReference type="RefSeq" id="WP_150405136.1">
    <property type="nucleotide sequence ID" value="NZ_VXLC01000015.1"/>
</dbReference>
<proteinExistence type="inferred from homology"/>
<keyword evidence="8" id="KW-1185">Reference proteome</keyword>
<evidence type="ECO:0000256" key="1">
    <source>
        <dbReference type="ARBA" id="ARBA00010617"/>
    </source>
</evidence>
<keyword evidence="4" id="KW-0560">Oxidoreductase</keyword>
<comment type="caution">
    <text evidence="7">The sequence shown here is derived from an EMBL/GenBank/DDBJ whole genome shotgun (WGS) entry which is preliminary data.</text>
</comment>
<dbReference type="SUPFAM" id="SSF48264">
    <property type="entry name" value="Cytochrome P450"/>
    <property type="match status" value="1"/>
</dbReference>
<comment type="similarity">
    <text evidence="1">Belongs to the cytochrome P450 family.</text>
</comment>
<dbReference type="AlphaFoldDB" id="A0A5N0E830"/>
<dbReference type="EMBL" id="VXLC01000015">
    <property type="protein sequence ID" value="KAA8885578.1"/>
    <property type="molecule type" value="Genomic_DNA"/>
</dbReference>
<dbReference type="InterPro" id="IPR001128">
    <property type="entry name" value="Cyt_P450"/>
</dbReference>
<dbReference type="Pfam" id="PF00067">
    <property type="entry name" value="p450"/>
    <property type="match status" value="1"/>
</dbReference>
<reference evidence="7 8" key="1">
    <citation type="submission" date="2019-09" db="EMBL/GenBank/DDBJ databases">
        <authorList>
            <person name="Wang X."/>
        </authorList>
    </citation>
    <scope>NUCLEOTIDE SEQUENCE [LARGE SCALE GENOMIC DNA]</scope>
    <source>
        <strain evidence="7 8">CICC 11023</strain>
    </source>
</reference>
<dbReference type="GO" id="GO:0016705">
    <property type="term" value="F:oxidoreductase activity, acting on paired donors, with incorporation or reduction of molecular oxygen"/>
    <property type="evidence" value="ECO:0007669"/>
    <property type="project" value="InterPro"/>
</dbReference>
<dbReference type="GO" id="GO:0004497">
    <property type="term" value="F:monooxygenase activity"/>
    <property type="evidence" value="ECO:0007669"/>
    <property type="project" value="UniProtKB-KW"/>
</dbReference>
<evidence type="ECO:0000256" key="5">
    <source>
        <dbReference type="ARBA" id="ARBA00023004"/>
    </source>
</evidence>
<gene>
    <name evidence="7" type="ORF">F3087_28510</name>
</gene>
<dbReference type="OrthoDB" id="3209493at2"/>
<dbReference type="PRINTS" id="PR00359">
    <property type="entry name" value="BP450"/>
</dbReference>
<accession>A0A5N0E830</accession>
<keyword evidence="2" id="KW-0349">Heme</keyword>
<keyword evidence="6" id="KW-0503">Monooxygenase</keyword>
<dbReference type="PANTHER" id="PTHR46696">
    <property type="entry name" value="P450, PUTATIVE (EUROFUNG)-RELATED"/>
    <property type="match status" value="1"/>
</dbReference>
<evidence type="ECO:0000256" key="3">
    <source>
        <dbReference type="ARBA" id="ARBA00022723"/>
    </source>
</evidence>
<protein>
    <submittedName>
        <fullName evidence="7">Cytochrome P450</fullName>
    </submittedName>
</protein>
<keyword evidence="5" id="KW-0408">Iron</keyword>
<dbReference type="InterPro" id="IPR002397">
    <property type="entry name" value="Cyt_P450_B"/>
</dbReference>
<evidence type="ECO:0000256" key="2">
    <source>
        <dbReference type="ARBA" id="ARBA00022617"/>
    </source>
</evidence>
<name>A0A5N0E830_9NOCA</name>
<evidence type="ECO:0000256" key="4">
    <source>
        <dbReference type="ARBA" id="ARBA00023002"/>
    </source>
</evidence>
<organism evidence="7 8">
    <name type="scientific">Nocardia colli</name>
    <dbReference type="NCBI Taxonomy" id="2545717"/>
    <lineage>
        <taxon>Bacteria</taxon>
        <taxon>Bacillati</taxon>
        <taxon>Actinomycetota</taxon>
        <taxon>Actinomycetes</taxon>
        <taxon>Mycobacteriales</taxon>
        <taxon>Nocardiaceae</taxon>
        <taxon>Nocardia</taxon>
    </lineage>
</organism>
<dbReference type="GO" id="GO:0020037">
    <property type="term" value="F:heme binding"/>
    <property type="evidence" value="ECO:0007669"/>
    <property type="project" value="InterPro"/>
</dbReference>
<evidence type="ECO:0000313" key="8">
    <source>
        <dbReference type="Proteomes" id="UP000323876"/>
    </source>
</evidence>
<dbReference type="InterPro" id="IPR036396">
    <property type="entry name" value="Cyt_P450_sf"/>
</dbReference>
<dbReference type="Proteomes" id="UP000323876">
    <property type="component" value="Unassembled WGS sequence"/>
</dbReference>
<sequence length="408" mass="45630">MTATEQPAKQAVVDRLTTTFNWLDPEYTPELAEIVNRTIRERTPVAYSSAHGGMWILSGYADVKAALRDHETFSSAAGVHFPRAAGMPPFSPIDFDLPVQAKIRNLMAPPLKKQAIHDLEASVCALAAELIAPIVERGHGDFVAELVQPYAIGALGLAIGLSVEVQHEIRAMTSTMWRYLGEETDATSFWMHYQPILAGEIKRARENPGDYYLSWLVNATLDGEPVSDDLLYSIIVSYCVAGHANTMNTVNRILWWLAGDPELQQRLKREPELMPTIGDEVLRRWCPTDRFTRVTTREVVVSGVTIPAGARVVLLFDAANRDPEEFPDPETFSLNRGNSHHHLTYGHGIHRCLGEHFARMEFKAVLSEIARHPTFHLTEAPPIHFDNGRHILFDSLKVRFDTPNGQPA</sequence>